<comment type="pathway">
    <text evidence="2 7 8">Cell wall biogenesis; peptidoglycan biosynthesis.</text>
</comment>
<dbReference type="GO" id="GO:0005737">
    <property type="term" value="C:cytoplasm"/>
    <property type="evidence" value="ECO:0007669"/>
    <property type="project" value="UniProtKB-SubCell"/>
</dbReference>
<dbReference type="GO" id="GO:0051301">
    <property type="term" value="P:cell division"/>
    <property type="evidence" value="ECO:0007669"/>
    <property type="project" value="UniProtKB-KW"/>
</dbReference>
<comment type="function">
    <text evidence="7 8">Cell wall formation. Catalyzes the addition of glutamate to the nucleotide precursor UDP-N-acetylmuramoyl-L-alanine (UMA).</text>
</comment>
<evidence type="ECO:0000259" key="10">
    <source>
        <dbReference type="Pfam" id="PF08245"/>
    </source>
</evidence>
<evidence type="ECO:0000256" key="7">
    <source>
        <dbReference type="HAMAP-Rule" id="MF_00639"/>
    </source>
</evidence>
<dbReference type="SUPFAM" id="SSF53623">
    <property type="entry name" value="MurD-like peptide ligases, catalytic domain"/>
    <property type="match status" value="1"/>
</dbReference>
<name>A0A3N1PH30_9GAMM</name>
<dbReference type="Gene3D" id="3.40.1190.10">
    <property type="entry name" value="Mur-like, catalytic domain"/>
    <property type="match status" value="1"/>
</dbReference>
<dbReference type="InterPro" id="IPR036615">
    <property type="entry name" value="Mur_ligase_C_dom_sf"/>
</dbReference>
<dbReference type="EMBL" id="RJUL01000001">
    <property type="protein sequence ID" value="ROQ30772.1"/>
    <property type="molecule type" value="Genomic_DNA"/>
</dbReference>
<keyword evidence="4 7" id="KW-0436">Ligase</keyword>
<dbReference type="OrthoDB" id="9809796at2"/>
<dbReference type="GO" id="GO:0005524">
    <property type="term" value="F:ATP binding"/>
    <property type="evidence" value="ECO:0007669"/>
    <property type="project" value="UniProtKB-UniRule"/>
</dbReference>
<keyword evidence="7 8" id="KW-0132">Cell division</keyword>
<dbReference type="InterPro" id="IPR013221">
    <property type="entry name" value="Mur_ligase_cen"/>
</dbReference>
<keyword evidence="7 8" id="KW-0131">Cell cycle</keyword>
<dbReference type="InterPro" id="IPR005762">
    <property type="entry name" value="MurD"/>
</dbReference>
<dbReference type="Pfam" id="PF02875">
    <property type="entry name" value="Mur_ligase_C"/>
    <property type="match status" value="1"/>
</dbReference>
<dbReference type="GO" id="GO:0009252">
    <property type="term" value="P:peptidoglycan biosynthetic process"/>
    <property type="evidence" value="ECO:0007669"/>
    <property type="project" value="UniProtKB-UniRule"/>
</dbReference>
<dbReference type="PANTHER" id="PTHR43692:SF1">
    <property type="entry name" value="UDP-N-ACETYLMURAMOYLALANINE--D-GLUTAMATE LIGASE"/>
    <property type="match status" value="1"/>
</dbReference>
<evidence type="ECO:0000256" key="2">
    <source>
        <dbReference type="ARBA" id="ARBA00004752"/>
    </source>
</evidence>
<evidence type="ECO:0000256" key="5">
    <source>
        <dbReference type="ARBA" id="ARBA00022741"/>
    </source>
</evidence>
<dbReference type="Gene3D" id="3.40.50.720">
    <property type="entry name" value="NAD(P)-binding Rossmann-like Domain"/>
    <property type="match status" value="1"/>
</dbReference>
<dbReference type="RefSeq" id="WP_050659101.1">
    <property type="nucleotide sequence ID" value="NZ_JBLXEP010000015.1"/>
</dbReference>
<dbReference type="Gene3D" id="3.90.190.20">
    <property type="entry name" value="Mur ligase, C-terminal domain"/>
    <property type="match status" value="1"/>
</dbReference>
<dbReference type="GO" id="GO:0071555">
    <property type="term" value="P:cell wall organization"/>
    <property type="evidence" value="ECO:0007669"/>
    <property type="project" value="UniProtKB-KW"/>
</dbReference>
<evidence type="ECO:0000256" key="6">
    <source>
        <dbReference type="ARBA" id="ARBA00022840"/>
    </source>
</evidence>
<evidence type="ECO:0000256" key="1">
    <source>
        <dbReference type="ARBA" id="ARBA00004496"/>
    </source>
</evidence>
<dbReference type="GO" id="GO:0008764">
    <property type="term" value="F:UDP-N-acetylmuramoylalanine-D-glutamate ligase activity"/>
    <property type="evidence" value="ECO:0007669"/>
    <property type="project" value="UniProtKB-UniRule"/>
</dbReference>
<keyword evidence="12" id="KW-1185">Reference proteome</keyword>
<comment type="similarity">
    <text evidence="7">Belongs to the MurCDEF family.</text>
</comment>
<keyword evidence="6 7" id="KW-0067">ATP-binding</keyword>
<comment type="caution">
    <text evidence="11">The sequence shown here is derived from an EMBL/GenBank/DDBJ whole genome shotgun (WGS) entry which is preliminary data.</text>
</comment>
<gene>
    <name evidence="7" type="primary">murD</name>
    <name evidence="11" type="ORF">EDC28_101464</name>
</gene>
<protein>
    <recommendedName>
        <fullName evidence="7 8">UDP-N-acetylmuramoylalanine--D-glutamate ligase</fullName>
        <ecNumber evidence="7 8">6.3.2.9</ecNumber>
    </recommendedName>
    <alternativeName>
        <fullName evidence="7">D-glutamic acid-adding enzyme</fullName>
    </alternativeName>
    <alternativeName>
        <fullName evidence="7">UDP-N-acetylmuramoyl-L-alanyl-D-glutamate synthetase</fullName>
    </alternativeName>
</protein>
<dbReference type="SUPFAM" id="SSF53244">
    <property type="entry name" value="MurD-like peptide ligases, peptide-binding domain"/>
    <property type="match status" value="1"/>
</dbReference>
<sequence length="415" mass="43241">MIGVVGLGISGLATINWLMERGVAVRAFDTRPAPPILAELPDEVEVHLGPLDPLELAQCLYLVVSPGIAKDHPALVKSGLEIIGDVELFARNCKAPVVAITGSNGKSTVTSLVGDMASKAGMRVAVGGNIGVPVLALPVDARLYVLELSSFQLETTTSLKPVAATILNLSPDHLDRYRTMAEYGAAKQRIYQGASHCIYNSDDAATTPPQGGVSFGSQGLYHLAGGMLMRGEEPLMATAEVRIIGRHNHMNALAALALGEAAGIPLGAMIKSLKSFRGLPHRCEVVAEKDGVLFVNDSKATNLGSLEAALDGFADIDGNIILLAGGDAKGADLSPLAARMGKVSALICFGQDGDKVAALKAGAHRVETLDEALPLAASLAKPGDLVLLSPACASLDQFTNFEARGARFRELVEAL</sequence>
<feature type="binding site" evidence="7">
    <location>
        <begin position="102"/>
        <end position="108"/>
    </location>
    <ligand>
        <name>ATP</name>
        <dbReference type="ChEBI" id="CHEBI:30616"/>
    </ligand>
</feature>
<dbReference type="SUPFAM" id="SSF51984">
    <property type="entry name" value="MurCD N-terminal domain"/>
    <property type="match status" value="1"/>
</dbReference>
<keyword evidence="7 8" id="KW-0133">Cell shape</keyword>
<dbReference type="InterPro" id="IPR036565">
    <property type="entry name" value="Mur-like_cat_sf"/>
</dbReference>
<accession>A0A3N1PH30</accession>
<keyword evidence="3 7" id="KW-0963">Cytoplasm</keyword>
<keyword evidence="5 7" id="KW-0547">Nucleotide-binding</keyword>
<proteinExistence type="inferred from homology"/>
<feature type="domain" description="Mur ligase central" evidence="10">
    <location>
        <begin position="100"/>
        <end position="258"/>
    </location>
</feature>
<dbReference type="InterPro" id="IPR004101">
    <property type="entry name" value="Mur_ligase_C"/>
</dbReference>
<reference evidence="11 12" key="1">
    <citation type="submission" date="2018-11" db="EMBL/GenBank/DDBJ databases">
        <title>Genomic Encyclopedia of Type Strains, Phase IV (KMG-IV): sequencing the most valuable type-strain genomes for metagenomic binning, comparative biology and taxonomic classification.</title>
        <authorList>
            <person name="Goeker M."/>
        </authorList>
    </citation>
    <scope>NUCLEOTIDE SEQUENCE [LARGE SCALE GENOMIC DNA]</scope>
    <source>
        <strain evidence="11 12">DSM 21945</strain>
    </source>
</reference>
<comment type="subcellular location">
    <subcellularLocation>
        <location evidence="1 7 8">Cytoplasm</location>
    </subcellularLocation>
</comment>
<organism evidence="11 12">
    <name type="scientific">Gallaecimonas pentaromativorans</name>
    <dbReference type="NCBI Taxonomy" id="584787"/>
    <lineage>
        <taxon>Bacteria</taxon>
        <taxon>Pseudomonadati</taxon>
        <taxon>Pseudomonadota</taxon>
        <taxon>Gammaproteobacteria</taxon>
        <taxon>Enterobacterales</taxon>
        <taxon>Gallaecimonadaceae</taxon>
        <taxon>Gallaecimonas</taxon>
    </lineage>
</organism>
<evidence type="ECO:0000313" key="12">
    <source>
        <dbReference type="Proteomes" id="UP000268033"/>
    </source>
</evidence>
<dbReference type="STRING" id="584787.GCA_001247655_03639"/>
<dbReference type="Pfam" id="PF08245">
    <property type="entry name" value="Mur_ligase_M"/>
    <property type="match status" value="1"/>
</dbReference>
<keyword evidence="7 8" id="KW-0961">Cell wall biogenesis/degradation</keyword>
<evidence type="ECO:0000259" key="9">
    <source>
        <dbReference type="Pfam" id="PF02875"/>
    </source>
</evidence>
<evidence type="ECO:0000256" key="3">
    <source>
        <dbReference type="ARBA" id="ARBA00022490"/>
    </source>
</evidence>
<dbReference type="Proteomes" id="UP000268033">
    <property type="component" value="Unassembled WGS sequence"/>
</dbReference>
<keyword evidence="7 8" id="KW-0573">Peptidoglycan synthesis</keyword>
<dbReference type="GO" id="GO:0008360">
    <property type="term" value="P:regulation of cell shape"/>
    <property type="evidence" value="ECO:0007669"/>
    <property type="project" value="UniProtKB-KW"/>
</dbReference>
<evidence type="ECO:0000313" key="11">
    <source>
        <dbReference type="EMBL" id="ROQ30772.1"/>
    </source>
</evidence>
<dbReference type="HAMAP" id="MF_00639">
    <property type="entry name" value="MurD"/>
    <property type="match status" value="1"/>
</dbReference>
<evidence type="ECO:0000256" key="4">
    <source>
        <dbReference type="ARBA" id="ARBA00022598"/>
    </source>
</evidence>
<dbReference type="Pfam" id="PF21799">
    <property type="entry name" value="MurD-like_N"/>
    <property type="match status" value="1"/>
</dbReference>
<dbReference type="NCBIfam" id="TIGR01087">
    <property type="entry name" value="murD"/>
    <property type="match status" value="1"/>
</dbReference>
<feature type="domain" description="Mur ligase C-terminal" evidence="9">
    <location>
        <begin position="281"/>
        <end position="392"/>
    </location>
</feature>
<dbReference type="PANTHER" id="PTHR43692">
    <property type="entry name" value="UDP-N-ACETYLMURAMOYLALANINE--D-GLUTAMATE LIGASE"/>
    <property type="match status" value="1"/>
</dbReference>
<evidence type="ECO:0000256" key="8">
    <source>
        <dbReference type="RuleBase" id="RU003664"/>
    </source>
</evidence>
<dbReference type="UniPathway" id="UPA00219"/>
<dbReference type="EC" id="6.3.2.9" evidence="7 8"/>
<dbReference type="AlphaFoldDB" id="A0A3N1PH30"/>
<comment type="catalytic activity">
    <reaction evidence="7 8">
        <text>UDP-N-acetyl-alpha-D-muramoyl-L-alanine + D-glutamate + ATP = UDP-N-acetyl-alpha-D-muramoyl-L-alanyl-D-glutamate + ADP + phosphate + H(+)</text>
        <dbReference type="Rhea" id="RHEA:16429"/>
        <dbReference type="ChEBI" id="CHEBI:15378"/>
        <dbReference type="ChEBI" id="CHEBI:29986"/>
        <dbReference type="ChEBI" id="CHEBI:30616"/>
        <dbReference type="ChEBI" id="CHEBI:43474"/>
        <dbReference type="ChEBI" id="CHEBI:83898"/>
        <dbReference type="ChEBI" id="CHEBI:83900"/>
        <dbReference type="ChEBI" id="CHEBI:456216"/>
        <dbReference type="EC" id="6.3.2.9"/>
    </reaction>
</comment>